<keyword evidence="4 5" id="KW-0472">Membrane</keyword>
<feature type="domain" description="CzcB-like barrel-sandwich hybrid" evidence="6">
    <location>
        <begin position="52"/>
        <end position="233"/>
    </location>
</feature>
<dbReference type="SUPFAM" id="SSF111369">
    <property type="entry name" value="HlyD-like secretion proteins"/>
    <property type="match status" value="2"/>
</dbReference>
<accession>A0A5K7SD53</accession>
<dbReference type="InterPro" id="IPR058647">
    <property type="entry name" value="BSH_CzcB-like"/>
</dbReference>
<sequence length="336" mass="36831">MENKQTKKEKSGKVYIPLILVIALVLGGGVYWYIDYTKYIKTDDAKVESDNVAVSPKMLGRISQLFAEEGTTVKQGQLLAVLDSADMVAQKNQTIAAKTLAEASVLQARAKYQYDLKNNKVLEVALNKAQEDFDRAKVQFNGNVITQEQFDHAKKTLETAQAQLEAAHSMANVSNTQIQSSQAAVESAQAQINLISTQLNNTKLYAPSDGVIGKRWLMPGDIAQPGQSIFTIVNDSKLWISIFLEETKLENLHVGQAVLFTLDTYPGVIFTGKILTLGSNTAAQFSLIPASNASGNFTKVTQRVQLKISIDGVTEGRKLEDYRILSGMSAVVKIIR</sequence>
<organism evidence="7 8">
    <name type="scientific">Aquipluma nitroreducens</name>
    <dbReference type="NCBI Taxonomy" id="2010828"/>
    <lineage>
        <taxon>Bacteria</taxon>
        <taxon>Pseudomonadati</taxon>
        <taxon>Bacteroidota</taxon>
        <taxon>Bacteroidia</taxon>
        <taxon>Marinilabiliales</taxon>
        <taxon>Prolixibacteraceae</taxon>
        <taxon>Aquipluma</taxon>
    </lineage>
</organism>
<evidence type="ECO:0000259" key="6">
    <source>
        <dbReference type="Pfam" id="PF25973"/>
    </source>
</evidence>
<dbReference type="PANTHER" id="PTHR30386:SF26">
    <property type="entry name" value="TRANSPORT PROTEIN COMB"/>
    <property type="match status" value="1"/>
</dbReference>
<keyword evidence="2 5" id="KW-0812">Transmembrane</keyword>
<dbReference type="AlphaFoldDB" id="A0A5K7SD53"/>
<name>A0A5K7SD53_9BACT</name>
<dbReference type="Gene3D" id="2.40.30.170">
    <property type="match status" value="1"/>
</dbReference>
<dbReference type="EMBL" id="AP018694">
    <property type="protein sequence ID" value="BBE19513.1"/>
    <property type="molecule type" value="Genomic_DNA"/>
</dbReference>
<dbReference type="Pfam" id="PF25973">
    <property type="entry name" value="BSH_CzcB"/>
    <property type="match status" value="1"/>
</dbReference>
<dbReference type="GO" id="GO:0055085">
    <property type="term" value="P:transmembrane transport"/>
    <property type="evidence" value="ECO:0007669"/>
    <property type="project" value="InterPro"/>
</dbReference>
<evidence type="ECO:0000313" key="7">
    <source>
        <dbReference type="EMBL" id="BBE19513.1"/>
    </source>
</evidence>
<evidence type="ECO:0000256" key="2">
    <source>
        <dbReference type="ARBA" id="ARBA00022692"/>
    </source>
</evidence>
<evidence type="ECO:0000256" key="4">
    <source>
        <dbReference type="ARBA" id="ARBA00023136"/>
    </source>
</evidence>
<keyword evidence="8" id="KW-1185">Reference proteome</keyword>
<dbReference type="InterPro" id="IPR050739">
    <property type="entry name" value="MFP"/>
</dbReference>
<proteinExistence type="predicted"/>
<dbReference type="Proteomes" id="UP001193389">
    <property type="component" value="Chromosome"/>
</dbReference>
<evidence type="ECO:0000256" key="3">
    <source>
        <dbReference type="ARBA" id="ARBA00022989"/>
    </source>
</evidence>
<keyword evidence="3 5" id="KW-1133">Transmembrane helix</keyword>
<protein>
    <submittedName>
        <fullName evidence="7">Multidrug resistance protein [function not yet clear]</fullName>
    </submittedName>
</protein>
<dbReference type="RefSeq" id="WP_318347751.1">
    <property type="nucleotide sequence ID" value="NZ_AP018694.1"/>
</dbReference>
<feature type="transmembrane region" description="Helical" evidence="5">
    <location>
        <begin position="12"/>
        <end position="34"/>
    </location>
</feature>
<dbReference type="PANTHER" id="PTHR30386">
    <property type="entry name" value="MEMBRANE FUSION SUBUNIT OF EMRAB-TOLC MULTIDRUG EFFLUX PUMP"/>
    <property type="match status" value="1"/>
</dbReference>
<evidence type="ECO:0000256" key="5">
    <source>
        <dbReference type="SAM" id="Phobius"/>
    </source>
</evidence>
<dbReference type="Gene3D" id="2.40.50.100">
    <property type="match status" value="1"/>
</dbReference>
<evidence type="ECO:0000256" key="1">
    <source>
        <dbReference type="ARBA" id="ARBA00004167"/>
    </source>
</evidence>
<gene>
    <name evidence="7" type="ORF">AQPE_3698</name>
</gene>
<dbReference type="GO" id="GO:0016020">
    <property type="term" value="C:membrane"/>
    <property type="evidence" value="ECO:0007669"/>
    <property type="project" value="UniProtKB-SubCell"/>
</dbReference>
<evidence type="ECO:0000313" key="8">
    <source>
        <dbReference type="Proteomes" id="UP001193389"/>
    </source>
</evidence>
<comment type="subcellular location">
    <subcellularLocation>
        <location evidence="1">Membrane</location>
        <topology evidence="1">Single-pass membrane protein</topology>
    </subcellularLocation>
</comment>
<reference evidence="7" key="1">
    <citation type="journal article" date="2020" name="Int. J. Syst. Evol. Microbiol.">
        <title>Aquipluma nitroreducens gen. nov. sp. nov., a novel facultatively anaerobic bacterium isolated from a freshwater lake.</title>
        <authorList>
            <person name="Watanabe M."/>
            <person name="Kojima H."/>
            <person name="Fukui M."/>
        </authorList>
    </citation>
    <scope>NUCLEOTIDE SEQUENCE</scope>
    <source>
        <strain evidence="7">MeG22</strain>
    </source>
</reference>
<dbReference type="KEGG" id="anf:AQPE_3698"/>